<reference evidence="7 8" key="1">
    <citation type="submission" date="2017-08" db="EMBL/GenBank/DDBJ databases">
        <title>Infants hospitalized years apart are colonized by the same room-sourced microbial strains.</title>
        <authorList>
            <person name="Brooks B."/>
            <person name="Olm M.R."/>
            <person name="Firek B.A."/>
            <person name="Baker R."/>
            <person name="Thomas B.C."/>
            <person name="Morowitz M.J."/>
            <person name="Banfield J.F."/>
        </authorList>
    </citation>
    <scope>NUCLEOTIDE SEQUENCE [LARGE SCALE GENOMIC DNA]</scope>
    <source>
        <strain evidence="7">S2_003_000_R2_11</strain>
    </source>
</reference>
<dbReference type="EMBL" id="QFQS01000002">
    <property type="protein sequence ID" value="PZQ97674.1"/>
    <property type="molecule type" value="Genomic_DNA"/>
</dbReference>
<comment type="similarity">
    <text evidence="4">Belongs to the MsrA Met sulfoxide reductase family.</text>
</comment>
<comment type="catalytic activity">
    <reaction evidence="2 4">
        <text>L-methionyl-[protein] + [thioredoxin]-disulfide + H2O = L-methionyl-(S)-S-oxide-[protein] + [thioredoxin]-dithiol</text>
        <dbReference type="Rhea" id="RHEA:14217"/>
        <dbReference type="Rhea" id="RHEA-COMP:10698"/>
        <dbReference type="Rhea" id="RHEA-COMP:10700"/>
        <dbReference type="Rhea" id="RHEA-COMP:12313"/>
        <dbReference type="Rhea" id="RHEA-COMP:12315"/>
        <dbReference type="ChEBI" id="CHEBI:15377"/>
        <dbReference type="ChEBI" id="CHEBI:16044"/>
        <dbReference type="ChEBI" id="CHEBI:29950"/>
        <dbReference type="ChEBI" id="CHEBI:44120"/>
        <dbReference type="ChEBI" id="CHEBI:50058"/>
        <dbReference type="EC" id="1.8.4.11"/>
    </reaction>
</comment>
<dbReference type="AlphaFoldDB" id="A0A2W5SCH6"/>
<feature type="signal peptide" evidence="5">
    <location>
        <begin position="1"/>
        <end position="22"/>
    </location>
</feature>
<comment type="catalytic activity">
    <reaction evidence="3 4">
        <text>[thioredoxin]-disulfide + L-methionine + H2O = L-methionine (S)-S-oxide + [thioredoxin]-dithiol</text>
        <dbReference type="Rhea" id="RHEA:19993"/>
        <dbReference type="Rhea" id="RHEA-COMP:10698"/>
        <dbReference type="Rhea" id="RHEA-COMP:10700"/>
        <dbReference type="ChEBI" id="CHEBI:15377"/>
        <dbReference type="ChEBI" id="CHEBI:29950"/>
        <dbReference type="ChEBI" id="CHEBI:50058"/>
        <dbReference type="ChEBI" id="CHEBI:57844"/>
        <dbReference type="ChEBI" id="CHEBI:58772"/>
        <dbReference type="EC" id="1.8.4.11"/>
    </reaction>
</comment>
<evidence type="ECO:0000313" key="7">
    <source>
        <dbReference type="EMBL" id="PZQ97674.1"/>
    </source>
</evidence>
<comment type="function">
    <text evidence="4">Has an important function as a repair enzyme for proteins that have been inactivated by oxidation. Catalyzes the reversible oxidation-reduction of methionine sulfoxide in proteins to methionine.</text>
</comment>
<protein>
    <recommendedName>
        <fullName evidence="4">Peptide methionine sulfoxide reductase MsrA</fullName>
        <shortName evidence="4">Protein-methionine-S-oxide reductase</shortName>
        <ecNumber evidence="4">1.8.4.11</ecNumber>
    </recommendedName>
    <alternativeName>
        <fullName evidence="4">Peptide-methionine (S)-S-oxide reductase</fullName>
        <shortName evidence="4">Peptide Met(O) reductase</shortName>
    </alternativeName>
</protein>
<feature type="chain" id="PRO_5015996404" description="Peptide methionine sulfoxide reductase MsrA" evidence="5">
    <location>
        <begin position="23"/>
        <end position="211"/>
    </location>
</feature>
<dbReference type="PANTHER" id="PTHR43774:SF1">
    <property type="entry name" value="PEPTIDE METHIONINE SULFOXIDE REDUCTASE MSRA 2"/>
    <property type="match status" value="1"/>
</dbReference>
<dbReference type="EC" id="1.8.4.11" evidence="4"/>
<gene>
    <name evidence="4 7" type="primary">msrA</name>
    <name evidence="7" type="ORF">DI533_10895</name>
</gene>
<accession>A0A2W5SCH6</accession>
<dbReference type="InterPro" id="IPR036509">
    <property type="entry name" value="Met_Sox_Rdtase_MsrA_sf"/>
</dbReference>
<dbReference type="Proteomes" id="UP000248975">
    <property type="component" value="Unassembled WGS sequence"/>
</dbReference>
<evidence type="ECO:0000313" key="8">
    <source>
        <dbReference type="Proteomes" id="UP000248975"/>
    </source>
</evidence>
<sequence>MRYGLMLALAVAALGLAGVVKAERKTAVLAGGCFWCVESDFESVPGVSKVVSGFSGGTVKNPTYKQVSGGGTGHYEVVQITYDDTKVSYAELLSLFFRSIDPTDAGGQFCDRGDTYRTAIFVSDEAEKQSAETAKTEAGKKLGATIATKILPAAPFYRAEEYHQDYYRSGDIILTRFGPRTKASAYKLYREACGRDQRVGQLWGSAAAFVH</sequence>
<dbReference type="NCBIfam" id="TIGR00401">
    <property type="entry name" value="msrA"/>
    <property type="match status" value="1"/>
</dbReference>
<keyword evidence="5" id="KW-0732">Signal</keyword>
<feature type="active site" evidence="4">
    <location>
        <position position="33"/>
    </location>
</feature>
<evidence type="ECO:0000256" key="5">
    <source>
        <dbReference type="SAM" id="SignalP"/>
    </source>
</evidence>
<dbReference type="SUPFAM" id="SSF55068">
    <property type="entry name" value="Peptide methionine sulfoxide reductase"/>
    <property type="match status" value="1"/>
</dbReference>
<feature type="domain" description="Peptide methionine sulphoxide reductase MsrA" evidence="6">
    <location>
        <begin position="26"/>
        <end position="168"/>
    </location>
</feature>
<name>A0A2W5SCH6_CERSP</name>
<organism evidence="7 8">
    <name type="scientific">Cereibacter sphaeroides</name>
    <name type="common">Rhodobacter sphaeroides</name>
    <dbReference type="NCBI Taxonomy" id="1063"/>
    <lineage>
        <taxon>Bacteria</taxon>
        <taxon>Pseudomonadati</taxon>
        <taxon>Pseudomonadota</taxon>
        <taxon>Alphaproteobacteria</taxon>
        <taxon>Rhodobacterales</taxon>
        <taxon>Paracoccaceae</taxon>
        <taxon>Cereibacter</taxon>
    </lineage>
</organism>
<dbReference type="PANTHER" id="PTHR43774">
    <property type="entry name" value="PEPTIDE METHIONINE SULFOXIDE REDUCTASE"/>
    <property type="match status" value="1"/>
</dbReference>
<comment type="caution">
    <text evidence="7">The sequence shown here is derived from an EMBL/GenBank/DDBJ whole genome shotgun (WGS) entry which is preliminary data.</text>
</comment>
<proteinExistence type="inferred from homology"/>
<dbReference type="Pfam" id="PF01625">
    <property type="entry name" value="PMSR"/>
    <property type="match status" value="1"/>
</dbReference>
<evidence type="ECO:0000259" key="6">
    <source>
        <dbReference type="Pfam" id="PF01625"/>
    </source>
</evidence>
<dbReference type="GO" id="GO:0008113">
    <property type="term" value="F:peptide-methionine (S)-S-oxide reductase activity"/>
    <property type="evidence" value="ECO:0007669"/>
    <property type="project" value="UniProtKB-UniRule"/>
</dbReference>
<dbReference type="InterPro" id="IPR002569">
    <property type="entry name" value="Met_Sox_Rdtase_MsrA_dom"/>
</dbReference>
<evidence type="ECO:0000256" key="1">
    <source>
        <dbReference type="ARBA" id="ARBA00023002"/>
    </source>
</evidence>
<keyword evidence="1 4" id="KW-0560">Oxidoreductase</keyword>
<dbReference type="Gene3D" id="3.30.1060.10">
    <property type="entry name" value="Peptide methionine sulphoxide reductase MsrA"/>
    <property type="match status" value="1"/>
</dbReference>
<evidence type="ECO:0000256" key="4">
    <source>
        <dbReference type="HAMAP-Rule" id="MF_01401"/>
    </source>
</evidence>
<evidence type="ECO:0000256" key="3">
    <source>
        <dbReference type="ARBA" id="ARBA00048782"/>
    </source>
</evidence>
<evidence type="ECO:0000256" key="2">
    <source>
        <dbReference type="ARBA" id="ARBA00047806"/>
    </source>
</evidence>
<dbReference type="HAMAP" id="MF_01401">
    <property type="entry name" value="MsrA"/>
    <property type="match status" value="1"/>
</dbReference>
<dbReference type="GO" id="GO:0033744">
    <property type="term" value="F:L-methionine:thioredoxin-disulfide S-oxidoreductase activity"/>
    <property type="evidence" value="ECO:0007669"/>
    <property type="project" value="RHEA"/>
</dbReference>